<evidence type="ECO:0000256" key="4">
    <source>
        <dbReference type="SAM" id="MobiDB-lite"/>
    </source>
</evidence>
<organism evidence="6 7">
    <name type="scientific">Galdieria partita</name>
    <dbReference type="NCBI Taxonomy" id="83374"/>
    <lineage>
        <taxon>Eukaryota</taxon>
        <taxon>Rhodophyta</taxon>
        <taxon>Bangiophyceae</taxon>
        <taxon>Galdieriales</taxon>
        <taxon>Galdieriaceae</taxon>
        <taxon>Galdieria</taxon>
    </lineage>
</organism>
<feature type="domain" description="Large ribosomal subunit protein eL24-related N-terminal" evidence="5">
    <location>
        <begin position="4"/>
        <end position="68"/>
    </location>
</feature>
<dbReference type="GO" id="GO:0022625">
    <property type="term" value="C:cytosolic large ribosomal subunit"/>
    <property type="evidence" value="ECO:0007669"/>
    <property type="project" value="TreeGrafter"/>
</dbReference>
<dbReference type="Gene3D" id="2.30.170.20">
    <property type="entry name" value="Ribosomal protein L24e"/>
    <property type="match status" value="1"/>
</dbReference>
<sequence>MVVKTETCSFSGFRIYPGKGTRFVRGDGKLLIFSNRKCKSYFHMRRRPAEMNWTQLYRRLHKKGQHEETQRRRRTRKVATVAKPVEGASLEVIKAKRSQRPQVKKSAKEAALKEIKERNAAKKGKKTTSTASQPPPAVAPTVKQVAGQRKR</sequence>
<proteinExistence type="inferred from homology"/>
<keyword evidence="3" id="KW-0687">Ribonucleoprotein</keyword>
<dbReference type="Gene3D" id="6.10.250.1270">
    <property type="match status" value="1"/>
</dbReference>
<dbReference type="Proteomes" id="UP001061958">
    <property type="component" value="Unassembled WGS sequence"/>
</dbReference>
<feature type="compositionally biased region" description="Basic residues" evidence="4">
    <location>
        <begin position="95"/>
        <end position="105"/>
    </location>
</feature>
<dbReference type="InterPro" id="IPR000988">
    <property type="entry name" value="Ribosomal_eL24-rel_N"/>
</dbReference>
<feature type="compositionally biased region" description="Basic and acidic residues" evidence="4">
    <location>
        <begin position="106"/>
        <end position="120"/>
    </location>
</feature>
<evidence type="ECO:0000256" key="3">
    <source>
        <dbReference type="ARBA" id="ARBA00023274"/>
    </source>
</evidence>
<keyword evidence="7" id="KW-1185">Reference proteome</keyword>
<comment type="caution">
    <text evidence="6">The sequence shown here is derived from an EMBL/GenBank/DDBJ whole genome shotgun (WGS) entry which is preliminary data.</text>
</comment>
<dbReference type="InterPro" id="IPR023442">
    <property type="entry name" value="Ribosomal_eL24_CS"/>
</dbReference>
<reference evidence="6" key="2">
    <citation type="submission" date="2022-01" db="EMBL/GenBank/DDBJ databases">
        <authorList>
            <person name="Hirooka S."/>
            <person name="Miyagishima S.Y."/>
        </authorList>
    </citation>
    <scope>NUCLEOTIDE SEQUENCE</scope>
    <source>
        <strain evidence="6">NBRC 102759</strain>
    </source>
</reference>
<reference evidence="6" key="1">
    <citation type="journal article" date="2022" name="Proc. Natl. Acad. Sci. U.S.A.">
        <title>Life cycle and functional genomics of the unicellular red alga Galdieria for elucidating algal and plant evolution and industrial use.</title>
        <authorList>
            <person name="Hirooka S."/>
            <person name="Itabashi T."/>
            <person name="Ichinose T.M."/>
            <person name="Onuma R."/>
            <person name="Fujiwara T."/>
            <person name="Yamashita S."/>
            <person name="Jong L.W."/>
            <person name="Tomita R."/>
            <person name="Iwane A.H."/>
            <person name="Miyagishima S.Y."/>
        </authorList>
    </citation>
    <scope>NUCLEOTIDE SEQUENCE</scope>
    <source>
        <strain evidence="6">NBRC 102759</strain>
    </source>
</reference>
<dbReference type="Pfam" id="PF01246">
    <property type="entry name" value="Ribosomal_L24e"/>
    <property type="match status" value="1"/>
</dbReference>
<dbReference type="PANTHER" id="PTHR10792">
    <property type="entry name" value="60S RIBOSOMAL PROTEIN L24"/>
    <property type="match status" value="1"/>
</dbReference>
<dbReference type="InterPro" id="IPR038630">
    <property type="entry name" value="L24e/L24_sf"/>
</dbReference>
<dbReference type="GO" id="GO:0003729">
    <property type="term" value="F:mRNA binding"/>
    <property type="evidence" value="ECO:0007669"/>
    <property type="project" value="TreeGrafter"/>
</dbReference>
<dbReference type="FunFam" id="2.30.170.20:FF:000003">
    <property type="entry name" value="60S ribosomal protein L24"/>
    <property type="match status" value="1"/>
</dbReference>
<dbReference type="CDD" id="cd00472">
    <property type="entry name" value="Ribosomal_L24e_L24"/>
    <property type="match status" value="1"/>
</dbReference>
<dbReference type="GO" id="GO:0002181">
    <property type="term" value="P:cytoplasmic translation"/>
    <property type="evidence" value="ECO:0007669"/>
    <property type="project" value="TreeGrafter"/>
</dbReference>
<comment type="similarity">
    <text evidence="1">Belongs to the eukaryotic ribosomal protein eL24 family.</text>
</comment>
<feature type="region of interest" description="Disordered" evidence="4">
    <location>
        <begin position="92"/>
        <end position="151"/>
    </location>
</feature>
<gene>
    <name evidence="6" type="ORF">GpartN1_g3769.t1</name>
</gene>
<dbReference type="PANTHER" id="PTHR10792:SF1">
    <property type="entry name" value="RIBOSOMAL PROTEIN L24"/>
    <property type="match status" value="1"/>
</dbReference>
<dbReference type="InterPro" id="IPR056366">
    <property type="entry name" value="Ribosomal_eL24"/>
</dbReference>
<keyword evidence="2" id="KW-0689">Ribosomal protein</keyword>
<name>A0A9C7UQJ3_9RHOD</name>
<evidence type="ECO:0000259" key="5">
    <source>
        <dbReference type="Pfam" id="PF01246"/>
    </source>
</evidence>
<evidence type="ECO:0000256" key="1">
    <source>
        <dbReference type="ARBA" id="ARBA00005647"/>
    </source>
</evidence>
<accession>A0A9C7UQJ3</accession>
<dbReference type="PROSITE" id="PS01073">
    <property type="entry name" value="RIBOSOMAL_L24E"/>
    <property type="match status" value="1"/>
</dbReference>
<dbReference type="AlphaFoldDB" id="A0A9C7UQJ3"/>
<dbReference type="SUPFAM" id="SSF57716">
    <property type="entry name" value="Glucocorticoid receptor-like (DNA-binding domain)"/>
    <property type="match status" value="1"/>
</dbReference>
<evidence type="ECO:0000313" key="7">
    <source>
        <dbReference type="Proteomes" id="UP001061958"/>
    </source>
</evidence>
<dbReference type="EMBL" id="BQMJ01000029">
    <property type="protein sequence ID" value="GJQ11978.1"/>
    <property type="molecule type" value="Genomic_DNA"/>
</dbReference>
<evidence type="ECO:0000256" key="2">
    <source>
        <dbReference type="ARBA" id="ARBA00022980"/>
    </source>
</evidence>
<evidence type="ECO:0000313" key="6">
    <source>
        <dbReference type="EMBL" id="GJQ11978.1"/>
    </source>
</evidence>
<protein>
    <recommendedName>
        <fullName evidence="5">Large ribosomal subunit protein eL24-related N-terminal domain-containing protein</fullName>
    </recommendedName>
</protein>
<dbReference type="GO" id="GO:0003735">
    <property type="term" value="F:structural constituent of ribosome"/>
    <property type="evidence" value="ECO:0007669"/>
    <property type="project" value="InterPro"/>
</dbReference>
<dbReference type="OrthoDB" id="1727108at2759"/>